<keyword evidence="1" id="KW-0732">Signal</keyword>
<sequence>MKKVLLAALCCSFITACSDSGDRQVTPPAGPSITSVVITPSEESTFLTGYIDPVLPVGARVTYTATAHYDDNSSENVTDTVTWDIGETSIMQHLGGTTIRTVSVGESAVSAVYQGTRSNTSTLSVIDAEIKNIHITSGDIELEQTTTHQFNAVASFYGTDSVMDVTRQVIWGSTNFDQLYIDPITGLALAKDSNVEAGILAIAQFDLECADMVNCDISDNIGGIYDQVSVTLIDKSDNDSHLFITPTSTEMPVGYTLQFDLISSSDKGLENQTGMTKWQVNDDYFATVESHSASDTQDAENPGLVTALAPGLVEITGHYLFTTNNTYTSEILINNEVLQGIQVVPHKLVNSESAKSLADNPHIPVNLTLQLSAVGKFTNDFVYNISRDVEWSSSNPDVLVVDDNGTLTTLEVGNSVLTVTSDHFREELLITVEEAKVVKLKVTSPAEVLSPRASMQYQAFATYNNGFQEEVTDNVVWTSSNSHVASFNFGAPKSGMITAYEEWETLVKASIRVRDDSEEFVQASTKLRVLNHFGTTCGTYQHSTLSTENGLTFTCPITVKEADNHGIEHDDSDYYYQYSDRWALMSLTQGQAYCGSLTARLATESELLELADEYGELFGDRGSIQWPATGTSAPDFDTDRLGRYWSSTGTTVDMVEAEAYETENRLQLVTCVYNTADS</sequence>
<feature type="chain" id="PRO_5040796157" evidence="1">
    <location>
        <begin position="19"/>
        <end position="678"/>
    </location>
</feature>
<dbReference type="Pfam" id="PF02368">
    <property type="entry name" value="Big_2"/>
    <property type="match status" value="1"/>
</dbReference>
<dbReference type="InterPro" id="IPR008964">
    <property type="entry name" value="Invasin/intimin_cell_adhesion"/>
</dbReference>
<proteinExistence type="predicted"/>
<evidence type="ECO:0000313" key="3">
    <source>
        <dbReference type="EMBL" id="MCW8334582.1"/>
    </source>
</evidence>
<feature type="domain" description="BIG2" evidence="2">
    <location>
        <begin position="351"/>
        <end position="431"/>
    </location>
</feature>
<dbReference type="PROSITE" id="PS51257">
    <property type="entry name" value="PROKAR_LIPOPROTEIN"/>
    <property type="match status" value="1"/>
</dbReference>
<dbReference type="Proteomes" id="UP001155586">
    <property type="component" value="Unassembled WGS sequence"/>
</dbReference>
<feature type="domain" description="BIG2" evidence="2">
    <location>
        <begin position="32"/>
        <end position="123"/>
    </location>
</feature>
<gene>
    <name evidence="3" type="ORF">MD483_12200</name>
</gene>
<keyword evidence="4" id="KW-1185">Reference proteome</keyword>
<feature type="signal peptide" evidence="1">
    <location>
        <begin position="1"/>
        <end position="18"/>
    </location>
</feature>
<evidence type="ECO:0000259" key="2">
    <source>
        <dbReference type="SMART" id="SM00635"/>
    </source>
</evidence>
<dbReference type="SUPFAM" id="SSF49373">
    <property type="entry name" value="Invasin/intimin cell-adhesion fragments"/>
    <property type="match status" value="1"/>
</dbReference>
<evidence type="ECO:0000256" key="1">
    <source>
        <dbReference type="SAM" id="SignalP"/>
    </source>
</evidence>
<comment type="caution">
    <text evidence="3">The sequence shown here is derived from an EMBL/GenBank/DDBJ whole genome shotgun (WGS) entry which is preliminary data.</text>
</comment>
<protein>
    <submittedName>
        <fullName evidence="3">Ig-like domain-containing protein</fullName>
    </submittedName>
</protein>
<dbReference type="SMART" id="SM00635">
    <property type="entry name" value="BID_2"/>
    <property type="match status" value="2"/>
</dbReference>
<name>A0A9X3CF30_9VIBR</name>
<accession>A0A9X3CF30</accession>
<organism evidence="3 4">
    <name type="scientific">Vibrio paucivorans</name>
    <dbReference type="NCBI Taxonomy" id="2829489"/>
    <lineage>
        <taxon>Bacteria</taxon>
        <taxon>Pseudomonadati</taxon>
        <taxon>Pseudomonadota</taxon>
        <taxon>Gammaproteobacteria</taxon>
        <taxon>Vibrionales</taxon>
        <taxon>Vibrionaceae</taxon>
        <taxon>Vibrio</taxon>
    </lineage>
</organism>
<dbReference type="AlphaFoldDB" id="A0A9X3CF30"/>
<dbReference type="EMBL" id="JAKRRX010000064">
    <property type="protein sequence ID" value="MCW8334582.1"/>
    <property type="molecule type" value="Genomic_DNA"/>
</dbReference>
<reference evidence="3" key="1">
    <citation type="submission" date="2022-02" db="EMBL/GenBank/DDBJ databases">
        <title>Vibrio sp. nov., a new bacterium isolated from Bohai sea, China.</title>
        <authorList>
            <person name="Yuan Y."/>
        </authorList>
    </citation>
    <scope>NUCLEOTIDE SEQUENCE</scope>
    <source>
        <strain evidence="3">DBSS07</strain>
    </source>
</reference>
<dbReference type="InterPro" id="IPR003343">
    <property type="entry name" value="Big_2"/>
</dbReference>
<evidence type="ECO:0000313" key="4">
    <source>
        <dbReference type="Proteomes" id="UP001155586"/>
    </source>
</evidence>
<dbReference type="Gene3D" id="2.60.40.1080">
    <property type="match status" value="5"/>
</dbReference>
<dbReference type="RefSeq" id="WP_265687970.1">
    <property type="nucleotide sequence ID" value="NZ_JAKRRX010000064.1"/>
</dbReference>